<reference evidence="2" key="1">
    <citation type="submission" date="2020-05" db="EMBL/GenBank/DDBJ databases">
        <authorList>
            <person name="Delgado-Blas J."/>
        </authorList>
    </citation>
    <scope>NUCLEOTIDE SEQUENCE</scope>
    <source>
        <strain evidence="2">BB1454</strain>
    </source>
</reference>
<protein>
    <submittedName>
        <fullName evidence="2">Predicted membrane protein</fullName>
    </submittedName>
</protein>
<feature type="transmembrane region" description="Helical" evidence="1">
    <location>
        <begin position="141"/>
        <end position="165"/>
    </location>
</feature>
<name>A0AA35D4D8_9BURK</name>
<feature type="transmembrane region" description="Helical" evidence="1">
    <location>
        <begin position="177"/>
        <end position="200"/>
    </location>
</feature>
<feature type="transmembrane region" description="Helical" evidence="1">
    <location>
        <begin position="72"/>
        <end position="98"/>
    </location>
</feature>
<comment type="caution">
    <text evidence="2">The sequence shown here is derived from an EMBL/GenBank/DDBJ whole genome shotgun (WGS) entry which is preliminary data.</text>
</comment>
<gene>
    <name evidence="2" type="ORF">GHA_00569</name>
</gene>
<proteinExistence type="predicted"/>
<feature type="transmembrane region" description="Helical" evidence="1">
    <location>
        <begin position="110"/>
        <end position="129"/>
    </location>
</feature>
<dbReference type="EMBL" id="CAHPSC010000005">
    <property type="protein sequence ID" value="CAB5665682.1"/>
    <property type="molecule type" value="Genomic_DNA"/>
</dbReference>
<keyword evidence="1" id="KW-1133">Transmembrane helix</keyword>
<evidence type="ECO:0000313" key="3">
    <source>
        <dbReference type="Proteomes" id="UP000834458"/>
    </source>
</evidence>
<dbReference type="RefSeq" id="WP_042413221.1">
    <property type="nucleotide sequence ID" value="NZ_CAHPSC010000005.1"/>
</dbReference>
<accession>A0AA35D4D8</accession>
<keyword evidence="1" id="KW-0812">Transmembrane</keyword>
<evidence type="ECO:0000256" key="1">
    <source>
        <dbReference type="SAM" id="Phobius"/>
    </source>
</evidence>
<evidence type="ECO:0000313" key="2">
    <source>
        <dbReference type="EMBL" id="CAB5665682.1"/>
    </source>
</evidence>
<keyword evidence="1" id="KW-0472">Membrane</keyword>
<dbReference type="AlphaFoldDB" id="A0AA35D4D8"/>
<sequence>MLDIALLLTALVAALALRPWQLLRNRKALVTQDHGDSAPLWTPLLATLVVLPWLWALPTLHHMPLQLQWSGACLVMMTLGWPLAVPALCLVGAIAYLLSPSLEAIEALRLTVWHGIVPATLAMLWGVLLRRWLGTKVFVYIFGRGFVGTVLSLFAAGLLSAALGHQLPGVQEDLSQIAHWLMAWGDAVVTGMLCAVFVAYKPEWLATWSDDLYLHGKKP</sequence>
<organism evidence="2 3">
    <name type="scientific">Comamonas aquatica</name>
    <dbReference type="NCBI Taxonomy" id="225991"/>
    <lineage>
        <taxon>Bacteria</taxon>
        <taxon>Pseudomonadati</taxon>
        <taxon>Pseudomonadota</taxon>
        <taxon>Betaproteobacteria</taxon>
        <taxon>Burkholderiales</taxon>
        <taxon>Comamonadaceae</taxon>
        <taxon>Comamonas</taxon>
    </lineage>
</organism>
<dbReference type="Proteomes" id="UP000834458">
    <property type="component" value="Unassembled WGS sequence"/>
</dbReference>
<feature type="transmembrane region" description="Helical" evidence="1">
    <location>
        <begin position="40"/>
        <end position="60"/>
    </location>
</feature>